<protein>
    <recommendedName>
        <fullName evidence="5">Thioredoxin domain-containing protein</fullName>
    </recommendedName>
</protein>
<keyword evidence="2" id="KW-0812">Transmembrane</keyword>
<feature type="region of interest" description="Disordered" evidence="1">
    <location>
        <begin position="30"/>
        <end position="56"/>
    </location>
</feature>
<sequence length="92" mass="9650">MTRNTKVSLTVVAVVVVVVGALLLIIRPGGGPEVRGAQDGAPRSAPPSALVRPDSHRLSGAVNGKVTVVEFLDMECEAWNGATRMSRTGRRS</sequence>
<keyword evidence="2" id="KW-0472">Membrane</keyword>
<accession>A0A4Q7KIZ3</accession>
<evidence type="ECO:0000313" key="4">
    <source>
        <dbReference type="Proteomes" id="UP000294257"/>
    </source>
</evidence>
<proteinExistence type="predicted"/>
<dbReference type="Proteomes" id="UP000294257">
    <property type="component" value="Unassembled WGS sequence"/>
</dbReference>
<evidence type="ECO:0000256" key="1">
    <source>
        <dbReference type="SAM" id="MobiDB-lite"/>
    </source>
</evidence>
<organism evidence="3 4">
    <name type="scientific">Herbihabitans rhizosphaerae</name>
    <dbReference type="NCBI Taxonomy" id="1872711"/>
    <lineage>
        <taxon>Bacteria</taxon>
        <taxon>Bacillati</taxon>
        <taxon>Actinomycetota</taxon>
        <taxon>Actinomycetes</taxon>
        <taxon>Pseudonocardiales</taxon>
        <taxon>Pseudonocardiaceae</taxon>
        <taxon>Herbihabitans</taxon>
    </lineage>
</organism>
<evidence type="ECO:0000313" key="3">
    <source>
        <dbReference type="EMBL" id="RZS36385.1"/>
    </source>
</evidence>
<evidence type="ECO:0000256" key="2">
    <source>
        <dbReference type="SAM" id="Phobius"/>
    </source>
</evidence>
<keyword evidence="2" id="KW-1133">Transmembrane helix</keyword>
<evidence type="ECO:0008006" key="5">
    <source>
        <dbReference type="Google" id="ProtNLM"/>
    </source>
</evidence>
<feature type="transmembrane region" description="Helical" evidence="2">
    <location>
        <begin position="7"/>
        <end position="26"/>
    </location>
</feature>
<comment type="caution">
    <text evidence="3">The sequence shown here is derived from an EMBL/GenBank/DDBJ whole genome shotgun (WGS) entry which is preliminary data.</text>
</comment>
<gene>
    <name evidence="3" type="ORF">EV193_10766</name>
</gene>
<keyword evidence="4" id="KW-1185">Reference proteome</keyword>
<name>A0A4Q7KIZ3_9PSEU</name>
<dbReference type="EMBL" id="SGWQ01000007">
    <property type="protein sequence ID" value="RZS36385.1"/>
    <property type="molecule type" value="Genomic_DNA"/>
</dbReference>
<reference evidence="3 4" key="1">
    <citation type="submission" date="2019-02" db="EMBL/GenBank/DDBJ databases">
        <title>Genomic Encyclopedia of Type Strains, Phase IV (KMG-IV): sequencing the most valuable type-strain genomes for metagenomic binning, comparative biology and taxonomic classification.</title>
        <authorList>
            <person name="Goeker M."/>
        </authorList>
    </citation>
    <scope>NUCLEOTIDE SEQUENCE [LARGE SCALE GENOMIC DNA]</scope>
    <source>
        <strain evidence="3 4">DSM 101727</strain>
    </source>
</reference>
<dbReference type="AlphaFoldDB" id="A0A4Q7KIZ3"/>